<name>A0A5B8HVL5_9STRA</name>
<accession>A0A5B8HVL5</accession>
<reference evidence="1" key="1">
    <citation type="journal article" date="2019" name="Plant Ecol Evol">
        <title>Haslea nusantara (Bacillariophyceae), a new blue diatom from the Java Sea, Indonesia: morphology, biometry and molecular characterization.</title>
        <authorList>
            <person name="Prasetiya F.S."/>
            <person name="Gastineau R."/>
            <person name="Poulin M."/>
            <person name="Lemieux C."/>
            <person name="Turmel M."/>
            <person name="Syakti A.D."/>
            <person name="Hardivillier Y."/>
            <person name="Widowati I."/>
            <person name="Risjani Y."/>
            <person name="Iskandar I."/>
            <person name="Subroto T."/>
            <person name="Falaise C."/>
            <person name="Arsad S."/>
            <person name="Safitri I."/>
            <person name="Mouget J.-L."/>
            <person name="Leignel V."/>
        </authorList>
    </citation>
    <scope>NUCLEOTIDE SEQUENCE</scope>
</reference>
<dbReference type="AlphaFoldDB" id="A0A5B8HVL5"/>
<dbReference type="GeneID" id="41663732"/>
<dbReference type="EMBL" id="MH681882">
    <property type="protein sequence ID" value="QDX17608.1"/>
    <property type="molecule type" value="Genomic_DNA"/>
</dbReference>
<keyword evidence="1" id="KW-0496">Mitochondrion</keyword>
<geneLocation type="mitochondrion" evidence="1"/>
<gene>
    <name evidence="1" type="primary">orf226</name>
</gene>
<dbReference type="RefSeq" id="YP_009688016.1">
    <property type="nucleotide sequence ID" value="NC_044492.1"/>
</dbReference>
<sequence length="226" mass="26858">MQNKSTYIQQKLKIAHFNLTKRTLQYIKDSHHKHIPLREDPELFISLIESDQAKDNKILRKILLKVKSRSYIENFTFNNEVFNLVTIPFLCTTKAHFTCLHMETHDSSLRETILDYFRYTEEEITDYLLISGQALDLTSLLEENKQNMIKKIKSLKYSKNADLYYMRKGIQSANLNKNKIGLETKHLFLTVQLILLKNTLYSETYKEIYFFRNLLIDFLFLSKLVT</sequence>
<evidence type="ECO:0000313" key="1">
    <source>
        <dbReference type="EMBL" id="QDX17608.1"/>
    </source>
</evidence>
<proteinExistence type="predicted"/>
<protein>
    <submittedName>
        <fullName evidence="1">Uncharacterized protein</fullName>
    </submittedName>
</protein>
<organism evidence="1">
    <name type="scientific">Haslea nusantara</name>
    <dbReference type="NCBI Taxonomy" id="2600302"/>
    <lineage>
        <taxon>Eukaryota</taxon>
        <taxon>Sar</taxon>
        <taxon>Stramenopiles</taxon>
        <taxon>Ochrophyta</taxon>
        <taxon>Bacillariophyta</taxon>
        <taxon>Bacillariophyceae</taxon>
        <taxon>Bacillariophycidae</taxon>
        <taxon>Naviculales</taxon>
        <taxon>Naviculaceae</taxon>
        <taxon>Haslea</taxon>
    </lineage>
</organism>